<dbReference type="Gene3D" id="3.30.870.10">
    <property type="entry name" value="Endonuclease Chain A"/>
    <property type="match status" value="1"/>
</dbReference>
<comment type="caution">
    <text evidence="2">The sequence shown here is derived from an EMBL/GenBank/DDBJ whole genome shotgun (WGS) entry which is preliminary data.</text>
</comment>
<protein>
    <recommendedName>
        <fullName evidence="4">PLD phosphodiesterase domain-containing protein</fullName>
    </recommendedName>
</protein>
<dbReference type="OrthoDB" id="369674at2"/>
<organism evidence="2 3">
    <name type="scientific">Nocardioides silvaticus</name>
    <dbReference type="NCBI Taxonomy" id="2201891"/>
    <lineage>
        <taxon>Bacteria</taxon>
        <taxon>Bacillati</taxon>
        <taxon>Actinomycetota</taxon>
        <taxon>Actinomycetes</taxon>
        <taxon>Propionibacteriales</taxon>
        <taxon>Nocardioidaceae</taxon>
        <taxon>Nocardioides</taxon>
    </lineage>
</organism>
<evidence type="ECO:0008006" key="4">
    <source>
        <dbReference type="Google" id="ProtNLM"/>
    </source>
</evidence>
<accession>A0A316TIK3</accession>
<evidence type="ECO:0000313" key="2">
    <source>
        <dbReference type="EMBL" id="PWN04250.1"/>
    </source>
</evidence>
<dbReference type="RefSeq" id="WP_109691757.1">
    <property type="nucleotide sequence ID" value="NZ_QGDD01000001.1"/>
</dbReference>
<reference evidence="2 3" key="1">
    <citation type="submission" date="2018-05" db="EMBL/GenBank/DDBJ databases">
        <title>Nocardioides silvaticus genome.</title>
        <authorList>
            <person name="Li C."/>
            <person name="Wang G."/>
        </authorList>
    </citation>
    <scope>NUCLEOTIDE SEQUENCE [LARGE SCALE GENOMIC DNA]</scope>
    <source>
        <strain evidence="2 3">CCTCC AB 2018079</strain>
    </source>
</reference>
<dbReference type="Proteomes" id="UP000245507">
    <property type="component" value="Unassembled WGS sequence"/>
</dbReference>
<feature type="region of interest" description="Disordered" evidence="1">
    <location>
        <begin position="281"/>
        <end position="307"/>
    </location>
</feature>
<sequence length="613" mass="65529">MLDPSERHLLTDALRPPGGHRVDVAMATTYTVDLQSVLLAPLAMAAYDHADSGLDAATPVALLESVRRHAEHTTVLCQAGGVHVPPTYPRLAAFAEGMVAEVEPPRGHTFHPKIWLLRFVDESGTRRHRFVCLSRNLTGDRSWDTVLVCDEEPTSARTFDAAPVAAWALDLLGSLVRPLAAAREDGLRDLCAGLPGVRFSVPEPFTAAAVVPMGAGADLGWPLPDESAAWAVISPFLEVSALRRLPRTSGRRVILSRPDAFDRVGRRACADAETVVLQPMADLASPDESLEESPRGPTEAGQHGGVPRGLHAKVFVWDDGVGTSHVLTGSANCTGAAFGGNVEMAVVLSGPTATCGVASVLGDDRSGLLRLTQPHEIEEQEPTADPTYDLERRVEAWHVALAAARPRLLVEQDEDENAYTVRLDLSLPPDPDGFAATTTVKPAAVANAPAQPVGGDLSWGPVSLHGLAPYLVVVTEAASNGVEVRRDCVLVCEVSGAPDDRHRRLLRALLARQQDVLRYLMLLLGDLGAEALLDRLAATDDDPEAAGAGGAFGRGFDDLVLVEPLLRAAARGDEALGRAHRLLEDLRDETGQLPQLDEEFQTIWRVVWEGASS</sequence>
<gene>
    <name evidence="2" type="ORF">DJ010_00930</name>
</gene>
<evidence type="ECO:0000313" key="3">
    <source>
        <dbReference type="Proteomes" id="UP000245507"/>
    </source>
</evidence>
<dbReference type="EMBL" id="QGDD01000001">
    <property type="protein sequence ID" value="PWN04250.1"/>
    <property type="molecule type" value="Genomic_DNA"/>
</dbReference>
<dbReference type="AlphaFoldDB" id="A0A316TIK3"/>
<dbReference type="CDD" id="cd09176">
    <property type="entry name" value="PLDc_unchar6"/>
    <property type="match status" value="1"/>
</dbReference>
<proteinExistence type="predicted"/>
<evidence type="ECO:0000256" key="1">
    <source>
        <dbReference type="SAM" id="MobiDB-lite"/>
    </source>
</evidence>
<name>A0A316TIK3_9ACTN</name>
<dbReference type="SUPFAM" id="SSF56024">
    <property type="entry name" value="Phospholipase D/nuclease"/>
    <property type="match status" value="1"/>
</dbReference>
<keyword evidence="3" id="KW-1185">Reference proteome</keyword>
<dbReference type="InterPro" id="IPR059166">
    <property type="entry name" value="PLD-like_cat"/>
</dbReference>